<gene>
    <name evidence="1" type="ORF">AK812_SmicGene27619</name>
</gene>
<dbReference type="EMBL" id="LSRX01000696">
    <property type="protein sequence ID" value="OLP90760.1"/>
    <property type="molecule type" value="Genomic_DNA"/>
</dbReference>
<organism evidence="1 2">
    <name type="scientific">Symbiodinium microadriaticum</name>
    <name type="common">Dinoflagellate</name>
    <name type="synonym">Zooxanthella microadriatica</name>
    <dbReference type="NCBI Taxonomy" id="2951"/>
    <lineage>
        <taxon>Eukaryota</taxon>
        <taxon>Sar</taxon>
        <taxon>Alveolata</taxon>
        <taxon>Dinophyceae</taxon>
        <taxon>Suessiales</taxon>
        <taxon>Symbiodiniaceae</taxon>
        <taxon>Symbiodinium</taxon>
    </lineage>
</organism>
<reference evidence="1 2" key="1">
    <citation type="submission" date="2016-02" db="EMBL/GenBank/DDBJ databases">
        <title>Genome analysis of coral dinoflagellate symbionts highlights evolutionary adaptations to a symbiotic lifestyle.</title>
        <authorList>
            <person name="Aranda M."/>
            <person name="Li Y."/>
            <person name="Liew Y.J."/>
            <person name="Baumgarten S."/>
            <person name="Simakov O."/>
            <person name="Wilson M."/>
            <person name="Piel J."/>
            <person name="Ashoor H."/>
            <person name="Bougouffa S."/>
            <person name="Bajic V.B."/>
            <person name="Ryu T."/>
            <person name="Ravasi T."/>
            <person name="Bayer T."/>
            <person name="Micklem G."/>
            <person name="Kim H."/>
            <person name="Bhak J."/>
            <person name="Lajeunesse T.C."/>
            <person name="Voolstra C.R."/>
        </authorList>
    </citation>
    <scope>NUCLEOTIDE SEQUENCE [LARGE SCALE GENOMIC DNA]</scope>
    <source>
        <strain evidence="1 2">CCMP2467</strain>
    </source>
</reference>
<dbReference type="Proteomes" id="UP000186817">
    <property type="component" value="Unassembled WGS sequence"/>
</dbReference>
<protein>
    <submittedName>
        <fullName evidence="1">Uncharacterized protein</fullName>
    </submittedName>
</protein>
<sequence>MNPKPRTTELSLGFSKPCSQSHEAGEIRLTFDMRDSYVPGIFIDVLWKLCVLRCTWRVENFIYKTLKGYQGCRHAHSRQGKESIACKDLLTVSLTDLQQVCVLLKIPSLFKEEPGSSCKVRGLQSSASFSQRCRGTRLTLFGYSFLLRYPSYPVVCGLEYQGSSDEPSLEDSEGKRADLCHNKLGWEI</sequence>
<dbReference type="AlphaFoldDB" id="A0A1Q9D6F8"/>
<keyword evidence="2" id="KW-1185">Reference proteome</keyword>
<accession>A0A1Q9D6F8</accession>
<comment type="caution">
    <text evidence="1">The sequence shown here is derived from an EMBL/GenBank/DDBJ whole genome shotgun (WGS) entry which is preliminary data.</text>
</comment>
<dbReference type="OrthoDB" id="10279443at2759"/>
<name>A0A1Q9D6F8_SYMMI</name>
<evidence type="ECO:0000313" key="1">
    <source>
        <dbReference type="EMBL" id="OLP90760.1"/>
    </source>
</evidence>
<evidence type="ECO:0000313" key="2">
    <source>
        <dbReference type="Proteomes" id="UP000186817"/>
    </source>
</evidence>
<proteinExistence type="predicted"/>